<evidence type="ECO:0000313" key="10">
    <source>
        <dbReference type="RefSeq" id="XP_023947961.2"/>
    </source>
</evidence>
<keyword evidence="9" id="KW-1185">Reference proteome</keyword>
<keyword evidence="3 7" id="KW-0812">Transmembrane</keyword>
<dbReference type="RefSeq" id="XP_023947961.2">
    <property type="nucleotide sequence ID" value="XM_024092193.2"/>
</dbReference>
<comment type="domain">
    <text evidence="7">The DHHC domain is required for palmitoyltransferase activity.</text>
</comment>
<dbReference type="PROSITE" id="PS50216">
    <property type="entry name" value="DHHC"/>
    <property type="match status" value="1"/>
</dbReference>
<dbReference type="GO" id="GO:0006612">
    <property type="term" value="P:protein targeting to membrane"/>
    <property type="evidence" value="ECO:0007669"/>
    <property type="project" value="TreeGrafter"/>
</dbReference>
<dbReference type="InterPro" id="IPR001594">
    <property type="entry name" value="Palmitoyltrfase_DHHC"/>
</dbReference>
<comment type="subcellular location">
    <subcellularLocation>
        <location evidence="1">Membrane</location>
        <topology evidence="1">Multi-pass membrane protein</topology>
    </subcellularLocation>
</comment>
<dbReference type="GeneID" id="112052939"/>
<evidence type="ECO:0000256" key="7">
    <source>
        <dbReference type="RuleBase" id="RU079119"/>
    </source>
</evidence>
<dbReference type="InterPro" id="IPR039859">
    <property type="entry name" value="PFA4/ZDH16/20/ERF2-like"/>
</dbReference>
<organism evidence="9 10">
    <name type="scientific">Bicyclus anynana</name>
    <name type="common">Squinting bush brown butterfly</name>
    <dbReference type="NCBI Taxonomy" id="110368"/>
    <lineage>
        <taxon>Eukaryota</taxon>
        <taxon>Metazoa</taxon>
        <taxon>Ecdysozoa</taxon>
        <taxon>Arthropoda</taxon>
        <taxon>Hexapoda</taxon>
        <taxon>Insecta</taxon>
        <taxon>Pterygota</taxon>
        <taxon>Neoptera</taxon>
        <taxon>Endopterygota</taxon>
        <taxon>Lepidoptera</taxon>
        <taxon>Glossata</taxon>
        <taxon>Ditrysia</taxon>
        <taxon>Papilionoidea</taxon>
        <taxon>Nymphalidae</taxon>
        <taxon>Satyrinae</taxon>
        <taxon>Satyrini</taxon>
        <taxon>Mycalesina</taxon>
        <taxon>Bicyclus</taxon>
    </lineage>
</organism>
<dbReference type="GO" id="GO:0019706">
    <property type="term" value="F:protein-cysteine S-palmitoyltransferase activity"/>
    <property type="evidence" value="ECO:0007669"/>
    <property type="project" value="UniProtKB-EC"/>
</dbReference>
<protein>
    <recommendedName>
        <fullName evidence="7">Palmitoyltransferase</fullName>
        <ecNumber evidence="7">2.3.1.225</ecNumber>
    </recommendedName>
</protein>
<feature type="transmembrane region" description="Helical" evidence="7">
    <location>
        <begin position="152"/>
        <end position="181"/>
    </location>
</feature>
<evidence type="ECO:0000256" key="2">
    <source>
        <dbReference type="ARBA" id="ARBA00022679"/>
    </source>
</evidence>
<dbReference type="PANTHER" id="PTHR22883:SF203">
    <property type="entry name" value="PALMITOYLTRANSFERASE"/>
    <property type="match status" value="1"/>
</dbReference>
<keyword evidence="4 7" id="KW-1133">Transmembrane helix</keyword>
<evidence type="ECO:0000256" key="1">
    <source>
        <dbReference type="ARBA" id="ARBA00004141"/>
    </source>
</evidence>
<comment type="catalytic activity">
    <reaction evidence="7">
        <text>L-cysteinyl-[protein] + hexadecanoyl-CoA = S-hexadecanoyl-L-cysteinyl-[protein] + CoA</text>
        <dbReference type="Rhea" id="RHEA:36683"/>
        <dbReference type="Rhea" id="RHEA-COMP:10131"/>
        <dbReference type="Rhea" id="RHEA-COMP:11032"/>
        <dbReference type="ChEBI" id="CHEBI:29950"/>
        <dbReference type="ChEBI" id="CHEBI:57287"/>
        <dbReference type="ChEBI" id="CHEBI:57379"/>
        <dbReference type="ChEBI" id="CHEBI:74151"/>
        <dbReference type="EC" id="2.3.1.225"/>
    </reaction>
</comment>
<dbReference type="GO" id="GO:0016020">
    <property type="term" value="C:membrane"/>
    <property type="evidence" value="ECO:0007669"/>
    <property type="project" value="UniProtKB-SubCell"/>
</dbReference>
<evidence type="ECO:0000256" key="5">
    <source>
        <dbReference type="ARBA" id="ARBA00023136"/>
    </source>
</evidence>
<evidence type="ECO:0000256" key="4">
    <source>
        <dbReference type="ARBA" id="ARBA00022989"/>
    </source>
</evidence>
<reference evidence="10" key="1">
    <citation type="submission" date="2025-08" db="UniProtKB">
        <authorList>
            <consortium name="RefSeq"/>
        </authorList>
    </citation>
    <scope>IDENTIFICATION</scope>
</reference>
<evidence type="ECO:0000256" key="3">
    <source>
        <dbReference type="ARBA" id="ARBA00022692"/>
    </source>
</evidence>
<name>A0A6J1NX07_BICAN</name>
<evidence type="ECO:0000256" key="6">
    <source>
        <dbReference type="ARBA" id="ARBA00023315"/>
    </source>
</evidence>
<feature type="transmembrane region" description="Helical" evidence="7">
    <location>
        <begin position="216"/>
        <end position="244"/>
    </location>
</feature>
<dbReference type="AlphaFoldDB" id="A0A6J1NX07"/>
<dbReference type="PANTHER" id="PTHR22883">
    <property type="entry name" value="ZINC FINGER DHHC DOMAIN CONTAINING PROTEIN"/>
    <property type="match status" value="1"/>
</dbReference>
<dbReference type="EC" id="2.3.1.225" evidence="7"/>
<dbReference type="Proteomes" id="UP001652582">
    <property type="component" value="Chromosome 5"/>
</dbReference>
<feature type="transmembrane region" description="Helical" evidence="7">
    <location>
        <begin position="26"/>
        <end position="47"/>
    </location>
</feature>
<feature type="transmembrane region" description="Helical" evidence="7">
    <location>
        <begin position="59"/>
        <end position="79"/>
    </location>
</feature>
<evidence type="ECO:0000313" key="9">
    <source>
        <dbReference type="Proteomes" id="UP001652582"/>
    </source>
</evidence>
<dbReference type="OrthoDB" id="272303at2759"/>
<dbReference type="GO" id="GO:0005794">
    <property type="term" value="C:Golgi apparatus"/>
    <property type="evidence" value="ECO:0007669"/>
    <property type="project" value="TreeGrafter"/>
</dbReference>
<keyword evidence="2 7" id="KW-0808">Transferase</keyword>
<gene>
    <name evidence="10" type="primary">LOC112052939</name>
</gene>
<keyword evidence="5 7" id="KW-0472">Membrane</keyword>
<accession>A0A6J1NX07</accession>
<proteinExistence type="inferred from homology"/>
<dbReference type="GO" id="GO:0005783">
    <property type="term" value="C:endoplasmic reticulum"/>
    <property type="evidence" value="ECO:0007669"/>
    <property type="project" value="TreeGrafter"/>
</dbReference>
<dbReference type="KEGG" id="bany:112052939"/>
<sequence length="342" mass="38944">MHKCCTTLQVQRSRRRLNGLQLPLNYWQVIGWVVFLITASFNLVVLIQIQFYELKLVSIIVYVVLYAFHIISHLAALLLDPGEADLRKQEASTVPEFDRTIHAHVIENGRCHLCNINTSSRKTKHCGICNKCVDGFDHHCKWLNNCVGQRNYTAFILCVISALLISLFTSVLCVTDIVLFFKNPDQLSLMTQQFVNCTQVANVSCDTQYCARSISFVTFLFVLCVSGLAIACALLHLICFHVYLSVLGVSTYEYIIKNPQTTSINFRCCRKKIRQLYLINGHKTKTNEIPMEKAVYNQNTSQSESNVQSFLSDLINDEINKAKKIFLYDNNKIHPSNEDGIS</sequence>
<dbReference type="Pfam" id="PF01529">
    <property type="entry name" value="DHHC"/>
    <property type="match status" value="1"/>
</dbReference>
<evidence type="ECO:0000259" key="8">
    <source>
        <dbReference type="Pfam" id="PF01529"/>
    </source>
</evidence>
<keyword evidence="6 7" id="KW-0012">Acyltransferase</keyword>
<feature type="domain" description="Palmitoyltransferase DHHC" evidence="8">
    <location>
        <begin position="110"/>
        <end position="257"/>
    </location>
</feature>
<comment type="similarity">
    <text evidence="7">Belongs to the DHHC palmitoyltransferase family.</text>
</comment>